<proteinExistence type="predicted"/>
<name>A0A3G5A2T0_9VIRU</name>
<accession>A0A3G5A2T0</accession>
<gene>
    <name evidence="1" type="ORF">Harvfovirus37_19</name>
</gene>
<protein>
    <submittedName>
        <fullName evidence="1">Uncharacterized protein</fullName>
    </submittedName>
</protein>
<reference evidence="1" key="1">
    <citation type="submission" date="2018-10" db="EMBL/GenBank/DDBJ databases">
        <title>Hidden diversity of soil giant viruses.</title>
        <authorList>
            <person name="Schulz F."/>
            <person name="Alteio L."/>
            <person name="Goudeau D."/>
            <person name="Ryan E.M."/>
            <person name="Malmstrom R.R."/>
            <person name="Blanchard J."/>
            <person name="Woyke T."/>
        </authorList>
    </citation>
    <scope>NUCLEOTIDE SEQUENCE</scope>
    <source>
        <strain evidence="1">HAV1</strain>
    </source>
</reference>
<dbReference type="EMBL" id="MK072279">
    <property type="protein sequence ID" value="AYV81505.1"/>
    <property type="molecule type" value="Genomic_DNA"/>
</dbReference>
<evidence type="ECO:0000313" key="1">
    <source>
        <dbReference type="EMBL" id="AYV81505.1"/>
    </source>
</evidence>
<organism evidence="1">
    <name type="scientific">Harvfovirus sp</name>
    <dbReference type="NCBI Taxonomy" id="2487768"/>
    <lineage>
        <taxon>Viruses</taxon>
        <taxon>Varidnaviria</taxon>
        <taxon>Bamfordvirae</taxon>
        <taxon>Nucleocytoviricota</taxon>
        <taxon>Megaviricetes</taxon>
        <taxon>Imitervirales</taxon>
        <taxon>Mimiviridae</taxon>
        <taxon>Klosneuvirinae</taxon>
    </lineage>
</organism>
<sequence length="132" mass="15020">MSEPIHVDEAIAFHTKAITAHQRLLQLLIDEIQSLDYGGFALHQKRLQELVVAKAAAERKAEVDADEEAEREEAARVARVLTAWAPYVRNCLLKFDDFDKNIIAGALTDEDGLHAFINAFRERHDKEQQKLK</sequence>